<dbReference type="Pfam" id="PF02893">
    <property type="entry name" value="GRAM"/>
    <property type="match status" value="1"/>
</dbReference>
<sequence length="657" mass="72364">MRRRLREKMGFRSAQSAPQGVLFDSPYASDTEMGPGEDGPPSRPPPSPPLLLAKSADSAAAAGAAALAGALPAPLSRVSRSTPDLLRTEQDEEPGRTETLGTSQGEQLDNDKLSEVKGHLEIALLEKYYLQEELQRLRGDSGLEAKLEKEKERRRKAEFELQRLRDENAAAATTATTATTVGASVADSAIPAPPLAEDSRDSANSASPPRGLLGPARLRWRRALAALSSDLGANPEPPPPEPDEPLSGRRLTENMRRVRRGFKPVSLFMRNLKALSVWQSVYTSAIAFVVYMYAVWHGWAVPMFLLFAIIRLSLNYLIAKGWKIHWSIVPALVIPEPEVPRDDLSVTEKFQLVLDVAQRAQNLFGKVADILEKIKNLLMWADLEATRQLYRVLWIAFVASSILPAPLLWTLFGLGLGVRAFLVAPVFHRFPSIRLKYDTARRLWQQLPTDAQRNERPALNTRRGGGSHLGRSSSAQGLVGSGSAEEALDPRRRSFHAIFSLPDSERPLPVCEGGWRCCLIQRDRRISSDYIRSGFLYVTQNYLCFENTRSVSSKKNKVISLKSITEVQKYKVLSMLPGAGMGISIKTPDTVKPLIFGAMVHRDDAYDAIMEQYSRMGPPPAPPPPPPLPLPRGPSAAGIKFDGSASPHTLPKTACKK</sequence>
<reference evidence="6" key="1">
    <citation type="submission" date="2025-08" db="UniProtKB">
        <authorList>
            <consortium name="RefSeq"/>
        </authorList>
    </citation>
    <scope>IDENTIFICATION</scope>
    <source>
        <tissue evidence="6">Sperm</tissue>
    </source>
</reference>
<keyword evidence="3" id="KW-0472">Membrane</keyword>
<dbReference type="Gene3D" id="2.30.29.30">
    <property type="entry name" value="Pleckstrin-homology domain (PH domain)/Phosphotyrosine-binding domain (PTB)"/>
    <property type="match status" value="1"/>
</dbReference>
<keyword evidence="5" id="KW-1185">Reference proteome</keyword>
<feature type="transmembrane region" description="Helical" evidence="3">
    <location>
        <begin position="299"/>
        <end position="318"/>
    </location>
</feature>
<evidence type="ECO:0000256" key="3">
    <source>
        <dbReference type="SAM" id="Phobius"/>
    </source>
</evidence>
<feature type="compositionally biased region" description="Basic and acidic residues" evidence="2">
    <location>
        <begin position="86"/>
        <end position="96"/>
    </location>
</feature>
<keyword evidence="1" id="KW-0175">Coiled coil</keyword>
<feature type="compositionally biased region" description="Pro residues" evidence="2">
    <location>
        <begin position="617"/>
        <end position="632"/>
    </location>
</feature>
<keyword evidence="3" id="KW-0812">Transmembrane</keyword>
<name>A0AAJ7X5R9_PETMA</name>
<feature type="region of interest" description="Disordered" evidence="2">
    <location>
        <begin position="190"/>
        <end position="213"/>
    </location>
</feature>
<feature type="coiled-coil region" evidence="1">
    <location>
        <begin position="147"/>
        <end position="174"/>
    </location>
</feature>
<dbReference type="PANTHER" id="PTHR37402">
    <property type="entry name" value="GRAM DOMAIN-CONTAINING PROTEIN 4"/>
    <property type="match status" value="1"/>
</dbReference>
<dbReference type="RefSeq" id="XP_032822306.1">
    <property type="nucleotide sequence ID" value="XM_032966415.1"/>
</dbReference>
<evidence type="ECO:0000313" key="5">
    <source>
        <dbReference type="Proteomes" id="UP001318040"/>
    </source>
</evidence>
<proteinExistence type="predicted"/>
<dbReference type="InterPro" id="IPR011993">
    <property type="entry name" value="PH-like_dom_sf"/>
</dbReference>
<keyword evidence="3" id="KW-1133">Transmembrane helix</keyword>
<organism evidence="5 6">
    <name type="scientific">Petromyzon marinus</name>
    <name type="common">Sea lamprey</name>
    <dbReference type="NCBI Taxonomy" id="7757"/>
    <lineage>
        <taxon>Eukaryota</taxon>
        <taxon>Metazoa</taxon>
        <taxon>Chordata</taxon>
        <taxon>Craniata</taxon>
        <taxon>Vertebrata</taxon>
        <taxon>Cyclostomata</taxon>
        <taxon>Hyperoartia</taxon>
        <taxon>Petromyzontiformes</taxon>
        <taxon>Petromyzontidae</taxon>
        <taxon>Petromyzon</taxon>
    </lineage>
</organism>
<dbReference type="GO" id="GO:0006915">
    <property type="term" value="P:apoptotic process"/>
    <property type="evidence" value="ECO:0007669"/>
    <property type="project" value="InterPro"/>
</dbReference>
<feature type="region of interest" description="Disordered" evidence="2">
    <location>
        <begin position="454"/>
        <end position="479"/>
    </location>
</feature>
<feature type="domain" description="GRAM" evidence="4">
    <location>
        <begin position="493"/>
        <end position="571"/>
    </location>
</feature>
<feature type="region of interest" description="Disordered" evidence="2">
    <location>
        <begin position="1"/>
        <end position="58"/>
    </location>
</feature>
<evidence type="ECO:0000259" key="4">
    <source>
        <dbReference type="SMART" id="SM00568"/>
    </source>
</evidence>
<feature type="transmembrane region" description="Helical" evidence="3">
    <location>
        <begin position="272"/>
        <end position="293"/>
    </location>
</feature>
<feature type="region of interest" description="Disordered" evidence="2">
    <location>
        <begin position="229"/>
        <end position="251"/>
    </location>
</feature>
<protein>
    <submittedName>
        <fullName evidence="6">GRAM domain-containing protein 4 isoform X2</fullName>
    </submittedName>
</protein>
<dbReference type="InterPro" id="IPR037847">
    <property type="entry name" value="GRAMDC4"/>
</dbReference>
<dbReference type="Proteomes" id="UP001318040">
    <property type="component" value="Chromosome 36"/>
</dbReference>
<gene>
    <name evidence="6" type="primary">GRAMD4</name>
</gene>
<feature type="transmembrane region" description="Helical" evidence="3">
    <location>
        <begin position="389"/>
        <end position="405"/>
    </location>
</feature>
<evidence type="ECO:0000256" key="2">
    <source>
        <dbReference type="SAM" id="MobiDB-lite"/>
    </source>
</evidence>
<dbReference type="SMART" id="SM00568">
    <property type="entry name" value="GRAM"/>
    <property type="match status" value="1"/>
</dbReference>
<accession>A0AAJ7X5R9</accession>
<feature type="region of interest" description="Disordered" evidence="2">
    <location>
        <begin position="613"/>
        <end position="657"/>
    </location>
</feature>
<dbReference type="PANTHER" id="PTHR37402:SF1">
    <property type="entry name" value="GRAM DOMAIN-CONTAINING PROTEIN 4"/>
    <property type="match status" value="1"/>
</dbReference>
<dbReference type="CTD" id="23151"/>
<evidence type="ECO:0000256" key="1">
    <source>
        <dbReference type="SAM" id="Coils"/>
    </source>
</evidence>
<dbReference type="InterPro" id="IPR037845">
    <property type="entry name" value="GRAMDC4_PH-GRAM"/>
</dbReference>
<dbReference type="GO" id="GO:0034164">
    <property type="term" value="P:negative regulation of toll-like receptor 9 signaling pathway"/>
    <property type="evidence" value="ECO:0007669"/>
    <property type="project" value="TreeGrafter"/>
</dbReference>
<dbReference type="InterPro" id="IPR004182">
    <property type="entry name" value="GRAM"/>
</dbReference>
<dbReference type="AlphaFoldDB" id="A0AAJ7X5R9"/>
<dbReference type="CDD" id="cd13221">
    <property type="entry name" value="PH-GRAM_GRAMDC4"/>
    <property type="match status" value="1"/>
</dbReference>
<evidence type="ECO:0000313" key="6">
    <source>
        <dbReference type="RefSeq" id="XP_032822306.1"/>
    </source>
</evidence>
<feature type="region of interest" description="Disordered" evidence="2">
    <location>
        <begin position="70"/>
        <end position="111"/>
    </location>
</feature>